<proteinExistence type="inferred from homology"/>
<dbReference type="Proteomes" id="UP000315133">
    <property type="component" value="Unassembled WGS sequence"/>
</dbReference>
<dbReference type="Pfam" id="PF01370">
    <property type="entry name" value="Epimerase"/>
    <property type="match status" value="1"/>
</dbReference>
<accession>A0A543KRM1</accession>
<gene>
    <name evidence="3" type="ORF">FB476_2651</name>
</gene>
<evidence type="ECO:0000256" key="1">
    <source>
        <dbReference type="ARBA" id="ARBA00007637"/>
    </source>
</evidence>
<dbReference type="SUPFAM" id="SSF51735">
    <property type="entry name" value="NAD(P)-binding Rossmann-fold domains"/>
    <property type="match status" value="1"/>
</dbReference>
<organism evidence="3 4">
    <name type="scientific">Ornithinimicrobium humiphilum</name>
    <dbReference type="NCBI Taxonomy" id="125288"/>
    <lineage>
        <taxon>Bacteria</taxon>
        <taxon>Bacillati</taxon>
        <taxon>Actinomycetota</taxon>
        <taxon>Actinomycetes</taxon>
        <taxon>Micrococcales</taxon>
        <taxon>Ornithinimicrobiaceae</taxon>
        <taxon>Ornithinimicrobium</taxon>
    </lineage>
</organism>
<evidence type="ECO:0000313" key="4">
    <source>
        <dbReference type="Proteomes" id="UP000315133"/>
    </source>
</evidence>
<dbReference type="Gene3D" id="3.90.25.10">
    <property type="entry name" value="UDP-galactose 4-epimerase, domain 1"/>
    <property type="match status" value="1"/>
</dbReference>
<reference evidence="3 4" key="1">
    <citation type="submission" date="2019-06" db="EMBL/GenBank/DDBJ databases">
        <title>Sequencing the genomes of 1000 actinobacteria strains.</title>
        <authorList>
            <person name="Klenk H.-P."/>
        </authorList>
    </citation>
    <scope>NUCLEOTIDE SEQUENCE [LARGE SCALE GENOMIC DNA]</scope>
    <source>
        <strain evidence="3 4">DSM 12362</strain>
    </source>
</reference>
<dbReference type="AlphaFoldDB" id="A0A543KRM1"/>
<feature type="domain" description="NAD-dependent epimerase/dehydratase" evidence="2">
    <location>
        <begin position="3"/>
        <end position="293"/>
    </location>
</feature>
<dbReference type="InterPro" id="IPR036291">
    <property type="entry name" value="NAD(P)-bd_dom_sf"/>
</dbReference>
<dbReference type="OrthoDB" id="9801785at2"/>
<dbReference type="InterPro" id="IPR001509">
    <property type="entry name" value="Epimerase_deHydtase"/>
</dbReference>
<comment type="caution">
    <text evidence="3">The sequence shown here is derived from an EMBL/GenBank/DDBJ whole genome shotgun (WGS) entry which is preliminary data.</text>
</comment>
<protein>
    <submittedName>
        <fullName evidence="3">UDP-sulfoquinovose synthase</fullName>
    </submittedName>
</protein>
<name>A0A543KRM1_9MICO</name>
<dbReference type="Gene3D" id="3.40.50.720">
    <property type="entry name" value="NAD(P)-binding Rossmann-like Domain"/>
    <property type="match status" value="1"/>
</dbReference>
<comment type="similarity">
    <text evidence="1">Belongs to the NAD(P)-dependent epimerase/dehydratase family.</text>
</comment>
<evidence type="ECO:0000313" key="3">
    <source>
        <dbReference type="EMBL" id="TQM97726.1"/>
    </source>
</evidence>
<dbReference type="RefSeq" id="WP_141819511.1">
    <property type="nucleotide sequence ID" value="NZ_BAAAIL010000001.1"/>
</dbReference>
<dbReference type="PANTHER" id="PTHR43000">
    <property type="entry name" value="DTDP-D-GLUCOSE 4,6-DEHYDRATASE-RELATED"/>
    <property type="match status" value="1"/>
</dbReference>
<evidence type="ECO:0000259" key="2">
    <source>
        <dbReference type="Pfam" id="PF01370"/>
    </source>
</evidence>
<keyword evidence="4" id="KW-1185">Reference proteome</keyword>
<sequence>MKIAVLGGDGFCGWPAALHLSDLGHDVLIVDNLSRRRIDEELGASSLTPIASPQERVAAWQEVSGRRIGLELLDVAQDYEGLVELLLRERPDALVHFAEQRAAPYSMKSPAHKRYTVDNNVNATHNVLCALVETGLDAHLVHLGTMGVYGYGTAGMKIPEGYLDVEVTTQTGERIPQQMLYPSNPGSIYHMTKCLDQQLFAYYAKNDRLRITDLHQGIIWGTHTQQTLRDERLINRFDYDGDYGTVLNRFLMQAAVGYPLTVHGTGGQTRAFIHIRDMVRCVQIALENPPAGGDRVKIFNQMTETHRVRDLAELVARISGATVELVPNPRHEAAENELHVSNDTFLDLGLQPTLLEEGLLREVEDVARRYADRADLGKIPCTSVWTREQQPGVPTSRPAAAARTA</sequence>
<dbReference type="EMBL" id="VFPU01000001">
    <property type="protein sequence ID" value="TQM97726.1"/>
    <property type="molecule type" value="Genomic_DNA"/>
</dbReference>